<gene>
    <name evidence="3" type="primary">spoIVB</name>
    <name evidence="3" type="ORF">JQM67_01220</name>
</gene>
<dbReference type="InterPro" id="IPR008763">
    <property type="entry name" value="Peptidase_S55"/>
</dbReference>
<evidence type="ECO:0000313" key="4">
    <source>
        <dbReference type="Proteomes" id="UP001299220"/>
    </source>
</evidence>
<proteinExistence type="predicted"/>
<name>A0ABS9CKV5_9FIRM</name>
<keyword evidence="3" id="KW-0378">Hydrolase</keyword>
<feature type="domain" description="PDZ" evidence="1">
    <location>
        <begin position="80"/>
        <end position="153"/>
    </location>
</feature>
<dbReference type="EMBL" id="JAFBIT010000001">
    <property type="protein sequence ID" value="MCF2651233.1"/>
    <property type="molecule type" value="Genomic_DNA"/>
</dbReference>
<dbReference type="RefSeq" id="WP_235322170.1">
    <property type="nucleotide sequence ID" value="NZ_JAFBIT010000001.1"/>
</dbReference>
<dbReference type="InterPro" id="IPR014219">
    <property type="entry name" value="SpoIVB"/>
</dbReference>
<dbReference type="InterPro" id="IPR036034">
    <property type="entry name" value="PDZ_sf"/>
</dbReference>
<dbReference type="Pfam" id="PF05580">
    <property type="entry name" value="Peptidase_S55"/>
    <property type="match status" value="1"/>
</dbReference>
<keyword evidence="4" id="KW-1185">Reference proteome</keyword>
<dbReference type="Pfam" id="PF17820">
    <property type="entry name" value="PDZ_6"/>
    <property type="match status" value="1"/>
</dbReference>
<dbReference type="PROSITE" id="PS51494">
    <property type="entry name" value="SPOIVB"/>
    <property type="match status" value="1"/>
</dbReference>
<comment type="caution">
    <text evidence="3">The sequence shown here is derived from an EMBL/GenBank/DDBJ whole genome shotgun (WGS) entry which is preliminary data.</text>
</comment>
<accession>A0ABS9CKV5</accession>
<dbReference type="NCBIfam" id="TIGR02860">
    <property type="entry name" value="spore_IV_B"/>
    <property type="match status" value="1"/>
</dbReference>
<reference evidence="3 4" key="1">
    <citation type="submission" date="2020-12" db="EMBL/GenBank/DDBJ databases">
        <title>Whole genome sequences of gut porcine anaerobes.</title>
        <authorList>
            <person name="Kubasova T."/>
            <person name="Jahodarova E."/>
            <person name="Rychlik I."/>
        </authorList>
    </citation>
    <scope>NUCLEOTIDE SEQUENCE [LARGE SCALE GENOMIC DNA]</scope>
    <source>
        <strain evidence="3 4">An867</strain>
    </source>
</reference>
<evidence type="ECO:0000259" key="1">
    <source>
        <dbReference type="PROSITE" id="PS50106"/>
    </source>
</evidence>
<dbReference type="InterPro" id="IPR041489">
    <property type="entry name" value="PDZ_6"/>
</dbReference>
<sequence length="375" mass="39467">MQNEKESENAPGRPRRAVSLAEGIRTFAAAVGSTAVLMLTVCGVFDLYLTPDETPENVRAASVFGDTDEEPDVRTVQLGGDVFGIKLFSDGVIVASLSEIYTDGVSCCPAKEAGIRAGDYVLTANGTPVETNGALAQILSAGGDVELTLRRGEEIFTATVTPAFCGNAYKAGMWVRDSAAGIGTVTFYGEDGTSFAALGHGICDSDTKDVLAIRSGEPAAISICGIERGRAGKPGRLRGYFIGGESLGTLMQNTELGIYGSMNTPHDAQTVEVLDRRDVHTGQVQLAATIDERGVQLFDAELERVSTDEQQATKTLIVRVTDRELLEKTGGIVQGMSGCPILQDGKLAGAVTHVFVDDPTRGYGIFAETMLDAAG</sequence>
<dbReference type="Proteomes" id="UP001299220">
    <property type="component" value="Unassembled WGS sequence"/>
</dbReference>
<feature type="domain" description="Peptidase S55" evidence="2">
    <location>
        <begin position="152"/>
        <end position="375"/>
    </location>
</feature>
<evidence type="ECO:0000313" key="3">
    <source>
        <dbReference type="EMBL" id="MCF2651233.1"/>
    </source>
</evidence>
<evidence type="ECO:0000259" key="2">
    <source>
        <dbReference type="PROSITE" id="PS51494"/>
    </source>
</evidence>
<organism evidence="3 4">
    <name type="scientific">Anaeromassilibacillus senegalensis</name>
    <dbReference type="NCBI Taxonomy" id="1673717"/>
    <lineage>
        <taxon>Bacteria</taxon>
        <taxon>Bacillati</taxon>
        <taxon>Bacillota</taxon>
        <taxon>Clostridia</taxon>
        <taxon>Eubacteriales</taxon>
        <taxon>Acutalibacteraceae</taxon>
        <taxon>Anaeromassilibacillus</taxon>
    </lineage>
</organism>
<protein>
    <submittedName>
        <fullName evidence="3">SpoIVB peptidase</fullName>
        <ecNumber evidence="3">3.4.21.116</ecNumber>
    </submittedName>
</protein>
<dbReference type="PROSITE" id="PS50106">
    <property type="entry name" value="PDZ"/>
    <property type="match status" value="1"/>
</dbReference>
<dbReference type="SUPFAM" id="SSF50156">
    <property type="entry name" value="PDZ domain-like"/>
    <property type="match status" value="1"/>
</dbReference>
<dbReference type="Gene3D" id="2.30.42.10">
    <property type="match status" value="1"/>
</dbReference>
<dbReference type="EC" id="3.4.21.116" evidence="3"/>
<dbReference type="InterPro" id="IPR001478">
    <property type="entry name" value="PDZ"/>
</dbReference>
<dbReference type="SMART" id="SM00228">
    <property type="entry name" value="PDZ"/>
    <property type="match status" value="1"/>
</dbReference>
<dbReference type="GO" id="GO:0016787">
    <property type="term" value="F:hydrolase activity"/>
    <property type="evidence" value="ECO:0007669"/>
    <property type="project" value="UniProtKB-KW"/>
</dbReference>